<dbReference type="Gene3D" id="1.10.1200.270">
    <property type="entry name" value="Methyltransferase, alpha-helical capping domain"/>
    <property type="match status" value="1"/>
</dbReference>
<dbReference type="Proteomes" id="UP000077202">
    <property type="component" value="Unassembled WGS sequence"/>
</dbReference>
<evidence type="ECO:0000256" key="2">
    <source>
        <dbReference type="ARBA" id="ARBA00022842"/>
    </source>
</evidence>
<dbReference type="InterPro" id="IPR042086">
    <property type="entry name" value="MeTrfase_capping"/>
</dbReference>
<dbReference type="GO" id="GO:0046872">
    <property type="term" value="F:metal ion binding"/>
    <property type="evidence" value="ECO:0007669"/>
    <property type="project" value="UniProtKB-KW"/>
</dbReference>
<dbReference type="PANTHER" id="PTHR31009">
    <property type="entry name" value="S-ADENOSYL-L-METHIONINE:CARBOXYL METHYLTRANSFERASE FAMILY PROTEIN"/>
    <property type="match status" value="1"/>
</dbReference>
<gene>
    <name evidence="3" type="ORF">AXG93_593s1300</name>
</gene>
<reference evidence="3" key="1">
    <citation type="submission" date="2016-03" db="EMBL/GenBank/DDBJ databases">
        <title>Mechanisms controlling the formation of the plant cell surface in tip-growing cells are functionally conserved among land plants.</title>
        <authorList>
            <person name="Honkanen S."/>
            <person name="Jones V.A."/>
            <person name="Morieri G."/>
            <person name="Champion C."/>
            <person name="Hetherington A.J."/>
            <person name="Kelly S."/>
            <person name="Saint-Marcoux D."/>
            <person name="Proust H."/>
            <person name="Prescott H."/>
            <person name="Dolan L."/>
        </authorList>
    </citation>
    <scope>NUCLEOTIDE SEQUENCE [LARGE SCALE GENOMIC DNA]</scope>
    <source>
        <tissue evidence="3">Whole gametophyte</tissue>
    </source>
</reference>
<comment type="caution">
    <text evidence="3">The sequence shown here is derived from an EMBL/GenBank/DDBJ whole genome shotgun (WGS) entry which is preliminary data.</text>
</comment>
<keyword evidence="2" id="KW-0460">Magnesium</keyword>
<dbReference type="Gene3D" id="3.40.50.150">
    <property type="entry name" value="Vaccinia Virus protein VP39"/>
    <property type="match status" value="1"/>
</dbReference>
<protein>
    <submittedName>
        <fullName evidence="3">Uncharacterized protein</fullName>
    </submittedName>
</protein>
<name>A0A176WRR7_MARPO</name>
<proteinExistence type="predicted"/>
<evidence type="ECO:0000313" key="4">
    <source>
        <dbReference type="Proteomes" id="UP000077202"/>
    </source>
</evidence>
<dbReference type="GO" id="GO:0008168">
    <property type="term" value="F:methyltransferase activity"/>
    <property type="evidence" value="ECO:0007669"/>
    <property type="project" value="InterPro"/>
</dbReference>
<dbReference type="EMBL" id="LVLJ01000294">
    <property type="protein sequence ID" value="OAE34972.1"/>
    <property type="molecule type" value="Genomic_DNA"/>
</dbReference>
<evidence type="ECO:0000256" key="1">
    <source>
        <dbReference type="ARBA" id="ARBA00022723"/>
    </source>
</evidence>
<dbReference type="InterPro" id="IPR005299">
    <property type="entry name" value="MeTrfase_7"/>
</dbReference>
<keyword evidence="1" id="KW-0479">Metal-binding</keyword>
<sequence length="409" mass="46743">MLGMGRAGIKRSHCPDFYSTYHHLRSDSASAMTSKQVPHFQAENPMKSAQLFMTKGTGAMSYAENSNWHAMCMEKIWPTVLELVDSMKLPDDDMSIITIADLGCAPGRNTINNVETVLKRVKERYRNGHIPEFQAFFQDLYDTDFNTLFQLFKNSVATIAENVPETLKYFPAGVPGSFYGRVFPRSSVHFVMSTFALHWISKVPSSVLDKTSEDYNGGKIEHERASRATIDAYARQGDVDLRNFLDARVEEMATGGLMLLVFGVRKVYYPYCNTMVNEVKERIWDELVSEGKVDSGLRGSFNNFMHFHYLKDVEQILNSYSEKLIVEKEYVFPFFLYPQNMTAREKAARHASLNRGLYTSMLEDHFGEDITNLYIARYEQALLEGFESGTLTEDETNTYQFVAIVARKL</sequence>
<accession>A0A176WRR7</accession>
<dbReference type="InterPro" id="IPR029063">
    <property type="entry name" value="SAM-dependent_MTases_sf"/>
</dbReference>
<keyword evidence="4" id="KW-1185">Reference proteome</keyword>
<evidence type="ECO:0000313" key="3">
    <source>
        <dbReference type="EMBL" id="OAE34972.1"/>
    </source>
</evidence>
<dbReference type="Pfam" id="PF03492">
    <property type="entry name" value="Methyltransf_7"/>
    <property type="match status" value="1"/>
</dbReference>
<dbReference type="AlphaFoldDB" id="A0A176WRR7"/>
<dbReference type="SUPFAM" id="SSF53335">
    <property type="entry name" value="S-adenosyl-L-methionine-dependent methyltransferases"/>
    <property type="match status" value="1"/>
</dbReference>
<organism evidence="3 4">
    <name type="scientific">Marchantia polymorpha subsp. ruderalis</name>
    <dbReference type="NCBI Taxonomy" id="1480154"/>
    <lineage>
        <taxon>Eukaryota</taxon>
        <taxon>Viridiplantae</taxon>
        <taxon>Streptophyta</taxon>
        <taxon>Embryophyta</taxon>
        <taxon>Marchantiophyta</taxon>
        <taxon>Marchantiopsida</taxon>
        <taxon>Marchantiidae</taxon>
        <taxon>Marchantiales</taxon>
        <taxon>Marchantiaceae</taxon>
        <taxon>Marchantia</taxon>
    </lineage>
</organism>